<evidence type="ECO:0000313" key="2">
    <source>
        <dbReference type="EMBL" id="GLT23756.1"/>
    </source>
</evidence>
<feature type="domain" description="Rhodanese" evidence="1">
    <location>
        <begin position="17"/>
        <end position="105"/>
    </location>
</feature>
<organism evidence="2 3">
    <name type="scientific">Zoogloea oryzae</name>
    <dbReference type="NCBI Taxonomy" id="310767"/>
    <lineage>
        <taxon>Bacteria</taxon>
        <taxon>Pseudomonadati</taxon>
        <taxon>Pseudomonadota</taxon>
        <taxon>Betaproteobacteria</taxon>
        <taxon>Rhodocyclales</taxon>
        <taxon>Zoogloeaceae</taxon>
        <taxon>Zoogloea</taxon>
    </lineage>
</organism>
<dbReference type="InterPro" id="IPR050229">
    <property type="entry name" value="GlpE_sulfurtransferase"/>
</dbReference>
<proteinExistence type="predicted"/>
<accession>A0ABQ6FFT4</accession>
<evidence type="ECO:0000313" key="3">
    <source>
        <dbReference type="Proteomes" id="UP001157167"/>
    </source>
</evidence>
<dbReference type="Proteomes" id="UP001157167">
    <property type="component" value="Unassembled WGS sequence"/>
</dbReference>
<protein>
    <submittedName>
        <fullName evidence="2">Rhodanese-like domain-containing protein</fullName>
    </submittedName>
</protein>
<dbReference type="SUPFAM" id="SSF52821">
    <property type="entry name" value="Rhodanese/Cell cycle control phosphatase"/>
    <property type="match status" value="1"/>
</dbReference>
<evidence type="ECO:0000259" key="1">
    <source>
        <dbReference type="PROSITE" id="PS50206"/>
    </source>
</evidence>
<name>A0ABQ6FFT4_9RHOO</name>
<comment type="caution">
    <text evidence="2">The sequence shown here is derived from an EMBL/GenBank/DDBJ whole genome shotgun (WGS) entry which is preliminary data.</text>
</comment>
<dbReference type="PANTHER" id="PTHR43031:SF17">
    <property type="entry name" value="SULFURTRANSFERASE YTWF-RELATED"/>
    <property type="match status" value="1"/>
</dbReference>
<dbReference type="PROSITE" id="PS50206">
    <property type="entry name" value="RHODANESE_3"/>
    <property type="match status" value="1"/>
</dbReference>
<dbReference type="Pfam" id="PF00581">
    <property type="entry name" value="Rhodanese"/>
    <property type="match status" value="1"/>
</dbReference>
<dbReference type="InterPro" id="IPR036873">
    <property type="entry name" value="Rhodanese-like_dom_sf"/>
</dbReference>
<dbReference type="RefSeq" id="WP_153159970.1">
    <property type="nucleotide sequence ID" value="NZ_BSPX01000059.1"/>
</dbReference>
<dbReference type="Gene3D" id="3.40.250.10">
    <property type="entry name" value="Rhodanese-like domain"/>
    <property type="match status" value="1"/>
</dbReference>
<gene>
    <name evidence="2" type="ORF">GCM10007933_32270</name>
</gene>
<sequence>MKHITPPQLAEWLQDATRPAPFLLDVREPSEFAYCAIPGSVPMPMATVPARMQELPDDAQIVVICHHGGRSMQVAMFLERQGLGEVINLAGGVAQWAQQVDPAMPQY</sequence>
<dbReference type="EMBL" id="BSPX01000059">
    <property type="protein sequence ID" value="GLT23756.1"/>
    <property type="molecule type" value="Genomic_DNA"/>
</dbReference>
<dbReference type="InterPro" id="IPR001763">
    <property type="entry name" value="Rhodanese-like_dom"/>
</dbReference>
<dbReference type="SMART" id="SM00450">
    <property type="entry name" value="RHOD"/>
    <property type="match status" value="1"/>
</dbReference>
<dbReference type="PANTHER" id="PTHR43031">
    <property type="entry name" value="FAD-DEPENDENT OXIDOREDUCTASE"/>
    <property type="match status" value="1"/>
</dbReference>
<keyword evidence="3" id="KW-1185">Reference proteome</keyword>
<reference evidence="3" key="1">
    <citation type="journal article" date="2019" name="Int. J. Syst. Evol. Microbiol.">
        <title>The Global Catalogue of Microorganisms (GCM) 10K type strain sequencing project: providing services to taxonomists for standard genome sequencing and annotation.</title>
        <authorList>
            <consortium name="The Broad Institute Genomics Platform"/>
            <consortium name="The Broad Institute Genome Sequencing Center for Infectious Disease"/>
            <person name="Wu L."/>
            <person name="Ma J."/>
        </authorList>
    </citation>
    <scope>NUCLEOTIDE SEQUENCE [LARGE SCALE GENOMIC DNA]</scope>
    <source>
        <strain evidence="3">NBRC 102407</strain>
    </source>
</reference>